<comment type="caution">
    <text evidence="1">The sequence shown here is derived from an EMBL/GenBank/DDBJ whole genome shotgun (WGS) entry which is preliminary data.</text>
</comment>
<dbReference type="RefSeq" id="WP_169103009.1">
    <property type="nucleotide sequence ID" value="NZ_JABBVZ010000153.1"/>
</dbReference>
<dbReference type="InterPro" id="IPR007530">
    <property type="entry name" value="Aminoglycoside_adenylylTfrase"/>
</dbReference>
<protein>
    <recommendedName>
        <fullName evidence="3">Polymerase nucleotidyl transferase domain-containing protein</fullName>
    </recommendedName>
</protein>
<accession>A0A7Y0L7M2</accession>
<dbReference type="Gene3D" id="3.30.460.10">
    <property type="entry name" value="Beta Polymerase, domain 2"/>
    <property type="match status" value="1"/>
</dbReference>
<keyword evidence="2" id="KW-1185">Reference proteome</keyword>
<dbReference type="SUPFAM" id="SSF81301">
    <property type="entry name" value="Nucleotidyltransferase"/>
    <property type="match status" value="1"/>
</dbReference>
<evidence type="ECO:0000313" key="1">
    <source>
        <dbReference type="EMBL" id="NMP24803.1"/>
    </source>
</evidence>
<reference evidence="1 2" key="1">
    <citation type="submission" date="2020-04" db="EMBL/GenBank/DDBJ databases">
        <authorList>
            <person name="Zhang R."/>
            <person name="Schippers A."/>
        </authorList>
    </citation>
    <scope>NUCLEOTIDE SEQUENCE [LARGE SCALE GENOMIC DNA]</scope>
    <source>
        <strain evidence="1 2">DSM 109850</strain>
    </source>
</reference>
<dbReference type="AlphaFoldDB" id="A0A7Y0L7M2"/>
<dbReference type="InterPro" id="IPR043519">
    <property type="entry name" value="NT_sf"/>
</dbReference>
<proteinExistence type="predicted"/>
<gene>
    <name evidence="1" type="ORF">HIJ39_21070</name>
</gene>
<sequence length="277" mass="31696">MSLDRYRARDLALPRYREELLAAITRDVTTDSRVRAAFVGGSLGAGDEDLYSDIDLRIVVDAADVDDFVANKTVRPQRWGSVLFYEDLGPRVAHTVAHFEGFIKVDCFYYRVAEVTPSLVLQNIRILHDPGGLVGDVHRRSQSLVYRPSTAEVERWRYKVLAYAHEVYRGCRRGELSYARKMLIGLAGYAMAGWHMEAARWPNLWADWAKAEGPRAVLSPWQQELLSAWHPPWSGLAILDLMATMEPELSRLNDHLSELTRCDPDHRVWKQAWDMVT</sequence>
<dbReference type="Pfam" id="PF04439">
    <property type="entry name" value="Adenyl_transf"/>
    <property type="match status" value="1"/>
</dbReference>
<evidence type="ECO:0000313" key="2">
    <source>
        <dbReference type="Proteomes" id="UP000533476"/>
    </source>
</evidence>
<dbReference type="EMBL" id="JABBVZ010000153">
    <property type="protein sequence ID" value="NMP24803.1"/>
    <property type="molecule type" value="Genomic_DNA"/>
</dbReference>
<evidence type="ECO:0008006" key="3">
    <source>
        <dbReference type="Google" id="ProtNLM"/>
    </source>
</evidence>
<dbReference type="Proteomes" id="UP000533476">
    <property type="component" value="Unassembled WGS sequence"/>
</dbReference>
<name>A0A7Y0L7M2_9FIRM</name>
<organism evidence="1 2">
    <name type="scientific">Sulfobacillus harzensis</name>
    <dbReference type="NCBI Taxonomy" id="2729629"/>
    <lineage>
        <taxon>Bacteria</taxon>
        <taxon>Bacillati</taxon>
        <taxon>Bacillota</taxon>
        <taxon>Clostridia</taxon>
        <taxon>Eubacteriales</taxon>
        <taxon>Clostridiales Family XVII. Incertae Sedis</taxon>
        <taxon>Sulfobacillus</taxon>
    </lineage>
</organism>